<dbReference type="Pfam" id="PF06114">
    <property type="entry name" value="Peptidase_M78"/>
    <property type="match status" value="1"/>
</dbReference>
<gene>
    <name evidence="2" type="ORF">IC63_06040</name>
</gene>
<dbReference type="InterPro" id="IPR010359">
    <property type="entry name" value="IrrE_HExxH"/>
</dbReference>
<accession>A0A099FCX6</accession>
<dbReference type="AlphaFoldDB" id="A0A099FCX6"/>
<organism evidence="2 3">
    <name type="scientific">Paracoccus sphaerophysae</name>
    <dbReference type="NCBI Taxonomy" id="690417"/>
    <lineage>
        <taxon>Bacteria</taxon>
        <taxon>Pseudomonadati</taxon>
        <taxon>Pseudomonadota</taxon>
        <taxon>Alphaproteobacteria</taxon>
        <taxon>Rhodobacterales</taxon>
        <taxon>Paracoccaceae</taxon>
        <taxon>Paracoccus</taxon>
    </lineage>
</organism>
<dbReference type="RefSeq" id="WP_036717920.1">
    <property type="nucleotide sequence ID" value="NZ_JRKS01000013.1"/>
</dbReference>
<reference evidence="2 3" key="2">
    <citation type="submission" date="2014-10" db="EMBL/GenBank/DDBJ databases">
        <title>Paracoccus sanguinis sp. nov., isolated from clinical specimens of New York State patients.</title>
        <authorList>
            <person name="Mingle L.A."/>
            <person name="Cole J.A."/>
            <person name="Lapierre P."/>
            <person name="Musser K.A."/>
        </authorList>
    </citation>
    <scope>NUCLEOTIDE SEQUENCE [LARGE SCALE GENOMIC DNA]</scope>
    <source>
        <strain evidence="2 3">HAMBI 3106</strain>
    </source>
</reference>
<dbReference type="Proteomes" id="UP000029917">
    <property type="component" value="Unassembled WGS sequence"/>
</dbReference>
<evidence type="ECO:0000259" key="1">
    <source>
        <dbReference type="Pfam" id="PF06114"/>
    </source>
</evidence>
<dbReference type="OrthoDB" id="9794834at2"/>
<reference evidence="2 3" key="1">
    <citation type="submission" date="2014-09" db="EMBL/GenBank/DDBJ databases">
        <authorList>
            <person name="McGinnis J.M."/>
            <person name="Wolfgang W.J."/>
        </authorList>
    </citation>
    <scope>NUCLEOTIDE SEQUENCE [LARGE SCALE GENOMIC DNA]</scope>
    <source>
        <strain evidence="2 3">HAMBI 3106</strain>
    </source>
</reference>
<evidence type="ECO:0000313" key="2">
    <source>
        <dbReference type="EMBL" id="KGJ08073.1"/>
    </source>
</evidence>
<sequence length="240" mass="27280">MVKMIRDNTGRFAERPFYAARDLDDECERLIRDLLLKRRGTVDYPVATDDLTVLIEMHDADLDPYADLSAYGPDVEGVTEFFPDRGPKVSISERIAADERRENRFRTTLTHEFGHVKFHGPLWAQKFANGDLLERGVNANKAISKRDNILDAPQSDWMEWQAGYISGALLMPATPVRRLVSDYCGPRELHGDIHVSTEHAVVLIQMVMERFAVSEEAARIRLLKLNLITSVRGQPSLFGR</sequence>
<name>A0A099FCX6_9RHOB</name>
<keyword evidence="3" id="KW-1185">Reference proteome</keyword>
<dbReference type="EMBL" id="JRKS01000013">
    <property type="protein sequence ID" value="KGJ08073.1"/>
    <property type="molecule type" value="Genomic_DNA"/>
</dbReference>
<protein>
    <recommendedName>
        <fullName evidence="1">IrrE N-terminal-like domain-containing protein</fullName>
    </recommendedName>
</protein>
<dbReference type="STRING" id="690417.IC63_06040"/>
<proteinExistence type="predicted"/>
<feature type="domain" description="IrrE N-terminal-like" evidence="1">
    <location>
        <begin position="100"/>
        <end position="222"/>
    </location>
</feature>
<evidence type="ECO:0000313" key="3">
    <source>
        <dbReference type="Proteomes" id="UP000029917"/>
    </source>
</evidence>
<comment type="caution">
    <text evidence="2">The sequence shown here is derived from an EMBL/GenBank/DDBJ whole genome shotgun (WGS) entry which is preliminary data.</text>
</comment>